<sequence>MNSSPMNGTASYPLRSYRGRAIVLVIAAAGALFVCFAVVFPPSLSSLRSVRRSAGADPRITGTSGSTLSPEAAAVAAVGGVTAPRPAWCDALVASPLPAGGGGCHPSSAANCGPGVPPRFYGQFGQDAWLYSQHFRFLKRPGVFFDVAANEAFGISNTYVFEACLGWKGICVEPNTRYLRALHTHRTCELVPLCLAEKPKTVTFIDYLGLSGIAETNKNLNGSASWQRPVRSAPRRQIDCTTATEVLRRTGLTHIDFMSLDVEGAELAVLEGIDWSHTRIDVIALEEESADAGALAFLVARGYRPVYFNPERKEDVICFHPDVKIGEPSP</sequence>
<keyword evidence="2" id="KW-1185">Reference proteome</keyword>
<evidence type="ECO:0000313" key="2">
    <source>
        <dbReference type="Proteomes" id="UP000798662"/>
    </source>
</evidence>
<name>A0ACC3C8V3_PYRYE</name>
<organism evidence="1 2">
    <name type="scientific">Pyropia yezoensis</name>
    <name type="common">Susabi-nori</name>
    <name type="synonym">Porphyra yezoensis</name>
    <dbReference type="NCBI Taxonomy" id="2788"/>
    <lineage>
        <taxon>Eukaryota</taxon>
        <taxon>Rhodophyta</taxon>
        <taxon>Bangiophyceae</taxon>
        <taxon>Bangiales</taxon>
        <taxon>Bangiaceae</taxon>
        <taxon>Pyropia</taxon>
    </lineage>
</organism>
<proteinExistence type="predicted"/>
<reference evidence="1" key="1">
    <citation type="submission" date="2019-11" db="EMBL/GenBank/DDBJ databases">
        <title>Nori genome reveals adaptations in red seaweeds to the harsh intertidal environment.</title>
        <authorList>
            <person name="Wang D."/>
            <person name="Mao Y."/>
        </authorList>
    </citation>
    <scope>NUCLEOTIDE SEQUENCE</scope>
    <source>
        <tissue evidence="1">Gametophyte</tissue>
    </source>
</reference>
<dbReference type="EMBL" id="CM020619">
    <property type="protein sequence ID" value="KAK1866405.1"/>
    <property type="molecule type" value="Genomic_DNA"/>
</dbReference>
<accession>A0ACC3C8V3</accession>
<gene>
    <name evidence="1" type="ORF">I4F81_008925</name>
</gene>
<protein>
    <submittedName>
        <fullName evidence="1">Uncharacterized protein</fullName>
    </submittedName>
</protein>
<dbReference type="Proteomes" id="UP000798662">
    <property type="component" value="Chromosome 2"/>
</dbReference>
<comment type="caution">
    <text evidence="1">The sequence shown here is derived from an EMBL/GenBank/DDBJ whole genome shotgun (WGS) entry which is preliminary data.</text>
</comment>
<evidence type="ECO:0000313" key="1">
    <source>
        <dbReference type="EMBL" id="KAK1866405.1"/>
    </source>
</evidence>